<keyword evidence="3" id="KW-1185">Reference proteome</keyword>
<organism evidence="2 3">
    <name type="scientific">Solanum verrucosum</name>
    <dbReference type="NCBI Taxonomy" id="315347"/>
    <lineage>
        <taxon>Eukaryota</taxon>
        <taxon>Viridiplantae</taxon>
        <taxon>Streptophyta</taxon>
        <taxon>Embryophyta</taxon>
        <taxon>Tracheophyta</taxon>
        <taxon>Spermatophyta</taxon>
        <taxon>Magnoliopsida</taxon>
        <taxon>eudicotyledons</taxon>
        <taxon>Gunneridae</taxon>
        <taxon>Pentapetalae</taxon>
        <taxon>asterids</taxon>
        <taxon>lamiids</taxon>
        <taxon>Solanales</taxon>
        <taxon>Solanaceae</taxon>
        <taxon>Solanoideae</taxon>
        <taxon>Solaneae</taxon>
        <taxon>Solanum</taxon>
    </lineage>
</organism>
<dbReference type="CDD" id="cd09272">
    <property type="entry name" value="RNase_HI_RT_Ty1"/>
    <property type="match status" value="1"/>
</dbReference>
<evidence type="ECO:0000313" key="3">
    <source>
        <dbReference type="Proteomes" id="UP001234989"/>
    </source>
</evidence>
<evidence type="ECO:0000313" key="2">
    <source>
        <dbReference type="EMBL" id="WMV34724.1"/>
    </source>
</evidence>
<evidence type="ECO:0000259" key="1">
    <source>
        <dbReference type="Pfam" id="PF07727"/>
    </source>
</evidence>
<dbReference type="InterPro" id="IPR013103">
    <property type="entry name" value="RVT_2"/>
</dbReference>
<accession>A0AAF0R1W7</accession>
<gene>
    <name evidence="2" type="ORF">MTR67_028109</name>
</gene>
<name>A0AAF0R1W7_SOLVR</name>
<sequence length="229" mass="25698">MSHEFNALIRNDTWSLEPYPPHANIIGCKWVFKIKRHGNGKIERYKARLVAKGNDSDFIYNFTATLDSIFSLKDLGNLSFFLGIEVLRHNGSLLLSQSSYIKDLLHCSHLQDAKPLQTPADSTSTLTRDGSPAPDATLYRSFVDQSLQAYSNVGWAFDILDICSHHGYAIFLGGNLASWSSRKQTVVACSSTEAKYRCNDRLGHFYVLPSVCRLERSCSNPKSFMTCCD</sequence>
<dbReference type="AlphaFoldDB" id="A0AAF0R1W7"/>
<protein>
    <recommendedName>
        <fullName evidence="1">Reverse transcriptase Ty1/copia-type domain-containing protein</fullName>
    </recommendedName>
</protein>
<reference evidence="2" key="1">
    <citation type="submission" date="2023-08" db="EMBL/GenBank/DDBJ databases">
        <title>A de novo genome assembly of Solanum verrucosum Schlechtendal, a Mexican diploid species geographically isolated from the other diploid A-genome species in potato relatives.</title>
        <authorList>
            <person name="Hosaka K."/>
        </authorList>
    </citation>
    <scope>NUCLEOTIDE SEQUENCE</scope>
    <source>
        <tissue evidence="2">Young leaves</tissue>
    </source>
</reference>
<proteinExistence type="predicted"/>
<feature type="domain" description="Reverse transcriptase Ty1/copia-type" evidence="1">
    <location>
        <begin position="53"/>
        <end position="120"/>
    </location>
</feature>
<dbReference type="Proteomes" id="UP001234989">
    <property type="component" value="Chromosome 6"/>
</dbReference>
<dbReference type="EMBL" id="CP133617">
    <property type="protein sequence ID" value="WMV34724.1"/>
    <property type="molecule type" value="Genomic_DNA"/>
</dbReference>
<dbReference type="Pfam" id="PF07727">
    <property type="entry name" value="RVT_2"/>
    <property type="match status" value="1"/>
</dbReference>